<evidence type="ECO:0000256" key="1">
    <source>
        <dbReference type="SAM" id="Phobius"/>
    </source>
</evidence>
<sequence length="102" mass="11022">MKNFFSQLPTSAKIIFLLATIPLSAIVGGLIGFIYGLAAINFFPDKCAKIGTDIICQNPVSFLGFIGWEGTSLLGLIIGAILALALYIFFIIRLEVKNKKAL</sequence>
<evidence type="ECO:0000313" key="2">
    <source>
        <dbReference type="EMBL" id="OGF36648.1"/>
    </source>
</evidence>
<keyword evidence="1" id="KW-0812">Transmembrane</keyword>
<dbReference type="EMBL" id="MFGM01000031">
    <property type="protein sequence ID" value="OGF36648.1"/>
    <property type="molecule type" value="Genomic_DNA"/>
</dbReference>
<keyword evidence="1" id="KW-0472">Membrane</keyword>
<accession>A0A1F5TCG1</accession>
<protein>
    <submittedName>
        <fullName evidence="2">Uncharacterized protein</fullName>
    </submittedName>
</protein>
<evidence type="ECO:0000313" key="3">
    <source>
        <dbReference type="Proteomes" id="UP000178656"/>
    </source>
</evidence>
<proteinExistence type="predicted"/>
<name>A0A1F5TCG1_9BACT</name>
<reference evidence="2 3" key="1">
    <citation type="journal article" date="2016" name="Nat. Commun.">
        <title>Thousands of microbial genomes shed light on interconnected biogeochemical processes in an aquifer system.</title>
        <authorList>
            <person name="Anantharaman K."/>
            <person name="Brown C.T."/>
            <person name="Hug L.A."/>
            <person name="Sharon I."/>
            <person name="Castelle C.J."/>
            <person name="Probst A.J."/>
            <person name="Thomas B.C."/>
            <person name="Singh A."/>
            <person name="Wilkins M.J."/>
            <person name="Karaoz U."/>
            <person name="Brodie E.L."/>
            <person name="Williams K.H."/>
            <person name="Hubbard S.S."/>
            <person name="Banfield J.F."/>
        </authorList>
    </citation>
    <scope>NUCLEOTIDE SEQUENCE [LARGE SCALE GENOMIC DNA]</scope>
</reference>
<feature type="transmembrane region" description="Helical" evidence="1">
    <location>
        <begin position="73"/>
        <end position="92"/>
    </location>
</feature>
<feature type="transmembrane region" description="Helical" evidence="1">
    <location>
        <begin position="12"/>
        <end position="35"/>
    </location>
</feature>
<gene>
    <name evidence="2" type="ORF">A2482_00305</name>
</gene>
<comment type="caution">
    <text evidence="2">The sequence shown here is derived from an EMBL/GenBank/DDBJ whole genome shotgun (WGS) entry which is preliminary data.</text>
</comment>
<dbReference type="AlphaFoldDB" id="A0A1F5TCG1"/>
<dbReference type="Proteomes" id="UP000178656">
    <property type="component" value="Unassembled WGS sequence"/>
</dbReference>
<organism evidence="2 3">
    <name type="scientific">Candidatus Falkowbacteria bacterium RIFOXYC2_FULL_48_21</name>
    <dbReference type="NCBI Taxonomy" id="1798005"/>
    <lineage>
        <taxon>Bacteria</taxon>
        <taxon>Candidatus Falkowiibacteriota</taxon>
    </lineage>
</organism>
<keyword evidence="1" id="KW-1133">Transmembrane helix</keyword>